<dbReference type="GO" id="GO:0004386">
    <property type="term" value="F:helicase activity"/>
    <property type="evidence" value="ECO:0007669"/>
    <property type="project" value="UniProtKB-KW"/>
</dbReference>
<keyword evidence="1" id="KW-0547">Nucleotide-binding</keyword>
<dbReference type="Proteomes" id="UP001219518">
    <property type="component" value="Unassembled WGS sequence"/>
</dbReference>
<keyword evidence="2" id="KW-1185">Reference proteome</keyword>
<organism evidence="1 2">
    <name type="scientific">Frankliniella fusca</name>
    <dbReference type="NCBI Taxonomy" id="407009"/>
    <lineage>
        <taxon>Eukaryota</taxon>
        <taxon>Metazoa</taxon>
        <taxon>Ecdysozoa</taxon>
        <taxon>Arthropoda</taxon>
        <taxon>Hexapoda</taxon>
        <taxon>Insecta</taxon>
        <taxon>Pterygota</taxon>
        <taxon>Neoptera</taxon>
        <taxon>Paraneoptera</taxon>
        <taxon>Thysanoptera</taxon>
        <taxon>Terebrantia</taxon>
        <taxon>Thripoidea</taxon>
        <taxon>Thripidae</taxon>
        <taxon>Frankliniella</taxon>
    </lineage>
</organism>
<dbReference type="AlphaFoldDB" id="A0AAE1L8T4"/>
<accession>A0AAE1L8T4</accession>
<sequence length="79" mass="9170">MLLKEVTGRPEPFGNICVVLSGDLLQFSLSYQAKDEKIYTRIEMPLELTVESREELIHHVFRDLSSPLRVDCRYSLSQK</sequence>
<evidence type="ECO:0000313" key="2">
    <source>
        <dbReference type="Proteomes" id="UP001219518"/>
    </source>
</evidence>
<proteinExistence type="predicted"/>
<comment type="caution">
    <text evidence="1">The sequence shown here is derived from an EMBL/GenBank/DDBJ whole genome shotgun (WGS) entry which is preliminary data.</text>
</comment>
<evidence type="ECO:0000313" key="1">
    <source>
        <dbReference type="EMBL" id="KAK3910683.1"/>
    </source>
</evidence>
<keyword evidence="1" id="KW-0378">Hydrolase</keyword>
<dbReference type="EMBL" id="JAHWGI010000183">
    <property type="protein sequence ID" value="KAK3910683.1"/>
    <property type="molecule type" value="Genomic_DNA"/>
</dbReference>
<reference evidence="1" key="2">
    <citation type="journal article" date="2023" name="BMC Genomics">
        <title>Pest status, molecular evolution, and epigenetic factors derived from the genome assembly of Frankliniella fusca, a thysanopteran phytovirus vector.</title>
        <authorList>
            <person name="Catto M.A."/>
            <person name="Labadie P.E."/>
            <person name="Jacobson A.L."/>
            <person name="Kennedy G.G."/>
            <person name="Srinivasan R."/>
            <person name="Hunt B.G."/>
        </authorList>
    </citation>
    <scope>NUCLEOTIDE SEQUENCE</scope>
    <source>
        <strain evidence="1">PL_HMW_Pooled</strain>
    </source>
</reference>
<keyword evidence="1" id="KW-0067">ATP-binding</keyword>
<name>A0AAE1L8T4_9NEOP</name>
<keyword evidence="1" id="KW-0347">Helicase</keyword>
<protein>
    <submittedName>
        <fullName evidence="1">ATP-dependent DNA helicase</fullName>
    </submittedName>
</protein>
<gene>
    <name evidence="1" type="ORF">KUF71_020497</name>
</gene>
<reference evidence="1" key="1">
    <citation type="submission" date="2021-07" db="EMBL/GenBank/DDBJ databases">
        <authorList>
            <person name="Catto M.A."/>
            <person name="Jacobson A."/>
            <person name="Kennedy G."/>
            <person name="Labadie P."/>
            <person name="Hunt B.G."/>
            <person name="Srinivasan R."/>
        </authorList>
    </citation>
    <scope>NUCLEOTIDE SEQUENCE</scope>
    <source>
        <strain evidence="1">PL_HMW_Pooled</strain>
        <tissue evidence="1">Head</tissue>
    </source>
</reference>